<comment type="caution">
    <text evidence="2">The sequence shown here is derived from an EMBL/GenBank/DDBJ whole genome shotgun (WGS) entry which is preliminary data.</text>
</comment>
<gene>
    <name evidence="2" type="ORF">AVEN_159435_1</name>
</gene>
<dbReference type="EMBL" id="BGPR01000003">
    <property type="protein sequence ID" value="GBL73428.1"/>
    <property type="molecule type" value="Genomic_DNA"/>
</dbReference>
<feature type="compositionally biased region" description="Polar residues" evidence="1">
    <location>
        <begin position="67"/>
        <end position="81"/>
    </location>
</feature>
<feature type="region of interest" description="Disordered" evidence="1">
    <location>
        <begin position="63"/>
        <end position="97"/>
    </location>
</feature>
<dbReference type="AlphaFoldDB" id="A0A4Y2A104"/>
<name>A0A4Y2A104_ARAVE</name>
<sequence length="97" mass="10699">MKWTPLRAQTRFNGPFLKVHIEITPTWRETSDGRCNCSSAETGVLVAITDHGPTLPVGGTHYHRQKGSPSHYCTHQGSETPLTYPVASHSRTRGATQ</sequence>
<organism evidence="2 3">
    <name type="scientific">Araneus ventricosus</name>
    <name type="common">Orbweaver spider</name>
    <name type="synonym">Epeira ventricosa</name>
    <dbReference type="NCBI Taxonomy" id="182803"/>
    <lineage>
        <taxon>Eukaryota</taxon>
        <taxon>Metazoa</taxon>
        <taxon>Ecdysozoa</taxon>
        <taxon>Arthropoda</taxon>
        <taxon>Chelicerata</taxon>
        <taxon>Arachnida</taxon>
        <taxon>Araneae</taxon>
        <taxon>Araneomorphae</taxon>
        <taxon>Entelegynae</taxon>
        <taxon>Araneoidea</taxon>
        <taxon>Araneidae</taxon>
        <taxon>Araneus</taxon>
    </lineage>
</organism>
<proteinExistence type="predicted"/>
<accession>A0A4Y2A104</accession>
<evidence type="ECO:0000256" key="1">
    <source>
        <dbReference type="SAM" id="MobiDB-lite"/>
    </source>
</evidence>
<reference evidence="2 3" key="1">
    <citation type="journal article" date="2019" name="Sci. Rep.">
        <title>Orb-weaving spider Araneus ventricosus genome elucidates the spidroin gene catalogue.</title>
        <authorList>
            <person name="Kono N."/>
            <person name="Nakamura H."/>
            <person name="Ohtoshi R."/>
            <person name="Moran D.A.P."/>
            <person name="Shinohara A."/>
            <person name="Yoshida Y."/>
            <person name="Fujiwara M."/>
            <person name="Mori M."/>
            <person name="Tomita M."/>
            <person name="Arakawa K."/>
        </authorList>
    </citation>
    <scope>NUCLEOTIDE SEQUENCE [LARGE SCALE GENOMIC DNA]</scope>
</reference>
<evidence type="ECO:0000313" key="2">
    <source>
        <dbReference type="EMBL" id="GBL73428.1"/>
    </source>
</evidence>
<evidence type="ECO:0000313" key="3">
    <source>
        <dbReference type="Proteomes" id="UP000499080"/>
    </source>
</evidence>
<keyword evidence="3" id="KW-1185">Reference proteome</keyword>
<protein>
    <submittedName>
        <fullName evidence="2">Uncharacterized protein</fullName>
    </submittedName>
</protein>
<dbReference type="Proteomes" id="UP000499080">
    <property type="component" value="Unassembled WGS sequence"/>
</dbReference>